<dbReference type="InterPro" id="IPR003018">
    <property type="entry name" value="GAF"/>
</dbReference>
<name>E4RPZ7_HALHG</name>
<dbReference type="eggNOG" id="COG3284">
    <property type="taxonomic scope" value="Bacteria"/>
</dbReference>
<evidence type="ECO:0000256" key="5">
    <source>
        <dbReference type="ARBA" id="ARBA00023163"/>
    </source>
</evidence>
<dbReference type="Gene3D" id="1.10.10.60">
    <property type="entry name" value="Homeodomain-like"/>
    <property type="match status" value="1"/>
</dbReference>
<dbReference type="InterPro" id="IPR000014">
    <property type="entry name" value="PAS"/>
</dbReference>
<dbReference type="Gene3D" id="1.10.8.60">
    <property type="match status" value="1"/>
</dbReference>
<dbReference type="InterPro" id="IPR025662">
    <property type="entry name" value="Sigma_54_int_dom_ATP-bd_1"/>
</dbReference>
<evidence type="ECO:0000313" key="8">
    <source>
        <dbReference type="EMBL" id="ADQ14364.1"/>
    </source>
</evidence>
<protein>
    <submittedName>
        <fullName evidence="8">GAF modulated sigma54 specific transcriptional regulator, Fis family</fullName>
    </submittedName>
</protein>
<dbReference type="OrthoDB" id="9803970at2"/>
<dbReference type="Gene3D" id="3.30.450.20">
    <property type="entry name" value="PAS domain"/>
    <property type="match status" value="1"/>
</dbReference>
<evidence type="ECO:0000256" key="2">
    <source>
        <dbReference type="ARBA" id="ARBA00022840"/>
    </source>
</evidence>
<dbReference type="SMART" id="SM00091">
    <property type="entry name" value="PAS"/>
    <property type="match status" value="1"/>
</dbReference>
<dbReference type="KEGG" id="has:Halsa_0918"/>
<dbReference type="InterPro" id="IPR003593">
    <property type="entry name" value="AAA+_ATPase"/>
</dbReference>
<feature type="domain" description="Sigma-54 factor interaction" evidence="6">
    <location>
        <begin position="344"/>
        <end position="574"/>
    </location>
</feature>
<dbReference type="PROSITE" id="PS50112">
    <property type="entry name" value="PAS"/>
    <property type="match status" value="1"/>
</dbReference>
<dbReference type="SUPFAM" id="SSF52540">
    <property type="entry name" value="P-loop containing nucleoside triphosphate hydrolases"/>
    <property type="match status" value="1"/>
</dbReference>
<dbReference type="PROSITE" id="PS50045">
    <property type="entry name" value="SIGMA54_INTERACT_4"/>
    <property type="match status" value="1"/>
</dbReference>
<dbReference type="InterPro" id="IPR029016">
    <property type="entry name" value="GAF-like_dom_sf"/>
</dbReference>
<keyword evidence="9" id="KW-1185">Reference proteome</keyword>
<organism evidence="8 9">
    <name type="scientific">Halanaerobium hydrogeniformans</name>
    <name type="common">Halanaerobium sp. (strain sapolanicus)</name>
    <dbReference type="NCBI Taxonomy" id="656519"/>
    <lineage>
        <taxon>Bacteria</taxon>
        <taxon>Bacillati</taxon>
        <taxon>Bacillota</taxon>
        <taxon>Clostridia</taxon>
        <taxon>Halanaerobiales</taxon>
        <taxon>Halanaerobiaceae</taxon>
        <taxon>Halanaerobium</taxon>
    </lineage>
</organism>
<dbReference type="PROSITE" id="PS00688">
    <property type="entry name" value="SIGMA54_INTERACT_3"/>
    <property type="match status" value="1"/>
</dbReference>
<dbReference type="InterPro" id="IPR027417">
    <property type="entry name" value="P-loop_NTPase"/>
</dbReference>
<dbReference type="STRING" id="656519.Halsa_0918"/>
<dbReference type="SUPFAM" id="SSF46689">
    <property type="entry name" value="Homeodomain-like"/>
    <property type="match status" value="1"/>
</dbReference>
<keyword evidence="4" id="KW-0238">DNA-binding</keyword>
<dbReference type="InterPro" id="IPR035965">
    <property type="entry name" value="PAS-like_dom_sf"/>
</dbReference>
<dbReference type="Pfam" id="PF25601">
    <property type="entry name" value="AAA_lid_14"/>
    <property type="match status" value="1"/>
</dbReference>
<dbReference type="Gene3D" id="3.30.450.40">
    <property type="match status" value="1"/>
</dbReference>
<dbReference type="GO" id="GO:0005524">
    <property type="term" value="F:ATP binding"/>
    <property type="evidence" value="ECO:0007669"/>
    <property type="project" value="UniProtKB-KW"/>
</dbReference>
<dbReference type="PROSITE" id="PS00675">
    <property type="entry name" value="SIGMA54_INTERACT_1"/>
    <property type="match status" value="1"/>
</dbReference>
<proteinExistence type="predicted"/>
<dbReference type="PROSITE" id="PS00676">
    <property type="entry name" value="SIGMA54_INTERACT_2"/>
    <property type="match status" value="1"/>
</dbReference>
<dbReference type="AlphaFoldDB" id="E4RPZ7"/>
<dbReference type="Gene3D" id="3.40.50.300">
    <property type="entry name" value="P-loop containing nucleotide triphosphate hydrolases"/>
    <property type="match status" value="1"/>
</dbReference>
<dbReference type="RefSeq" id="WP_013405454.1">
    <property type="nucleotide sequence ID" value="NC_014654.1"/>
</dbReference>
<dbReference type="GO" id="GO:0006355">
    <property type="term" value="P:regulation of DNA-templated transcription"/>
    <property type="evidence" value="ECO:0007669"/>
    <property type="project" value="InterPro"/>
</dbReference>
<evidence type="ECO:0000259" key="6">
    <source>
        <dbReference type="PROSITE" id="PS50045"/>
    </source>
</evidence>
<dbReference type="InterPro" id="IPR025944">
    <property type="entry name" value="Sigma_54_int_dom_CS"/>
</dbReference>
<gene>
    <name evidence="8" type="ordered locus">Halsa_0918</name>
</gene>
<dbReference type="InterPro" id="IPR025943">
    <property type="entry name" value="Sigma_54_int_dom_ATP-bd_2"/>
</dbReference>
<dbReference type="CDD" id="cd00130">
    <property type="entry name" value="PAS"/>
    <property type="match status" value="1"/>
</dbReference>
<dbReference type="HOGENOM" id="CLU_000445_8_12_9"/>
<feature type="domain" description="PAS" evidence="7">
    <location>
        <begin position="215"/>
        <end position="269"/>
    </location>
</feature>
<dbReference type="GO" id="GO:0043565">
    <property type="term" value="F:sequence-specific DNA binding"/>
    <property type="evidence" value="ECO:0007669"/>
    <property type="project" value="InterPro"/>
</dbReference>
<dbReference type="Proteomes" id="UP000007434">
    <property type="component" value="Chromosome"/>
</dbReference>
<dbReference type="SUPFAM" id="SSF55781">
    <property type="entry name" value="GAF domain-like"/>
    <property type="match status" value="1"/>
</dbReference>
<evidence type="ECO:0000259" key="7">
    <source>
        <dbReference type="PROSITE" id="PS50112"/>
    </source>
</evidence>
<dbReference type="FunFam" id="3.40.50.300:FF:000006">
    <property type="entry name" value="DNA-binding transcriptional regulator NtrC"/>
    <property type="match status" value="1"/>
</dbReference>
<dbReference type="Pfam" id="PF00158">
    <property type="entry name" value="Sigma54_activat"/>
    <property type="match status" value="1"/>
</dbReference>
<sequence>MNIDIKKIEEAWQKFIEEDIVIENNLRNVIIESWQRCKEYQVNPFSGRGSHIADKTLQRIRKANQNLIRIAQPFMEELAEIVKDSGFVVVLTDNKGMIMESTGDKQTLSNAEKLKFTPGSYWSEEKVGTNAIGTIIKIDRPLQVIGAEHYCQEHHPWTCSAAPIHNPQGELIGILDMSGPFDHAHPHTLGMVVAAAKSIENQLSLTDKNKELRKTNKFSNAVFNSMSEGLISINKFGSVIFINQAASRMFGIDRKKVNNKDVRDILGEQKVVEKMLAEHKVFTDEDIYIHKNEEKLYFNASARMMLSHGGVADGFIIILRKMKTVKKIVNRMSGSEARFSFKDIIGKDPGLKKVLETAKMISNSDAAVLIEGESGTGKEMVAQAIHNNSTRSKRVFLSINCAAIPQSLLESELFGYEGGSFTGARKKGRPGKFELASGGTLLLDEIGEMPLNMQASLLRVLQEKEINRIGGLEPVAVDVRILASTNKDLEEEVAKGNFRKDLFFRLNTVKLEMPPLRKRKKDIEKLIEHFIFILNQRSNKNIHGVEKKVIDLLEGYNWPGNVRELQNVIERAALLSEDGLIRIEQLPEDLKESEQFNFSNFDPGQIPLVKLKDMEKIMLKHSLTQTKTITEAAKALGVSRSTFYRKADQFNIKI</sequence>
<keyword evidence="5" id="KW-0804">Transcription</keyword>
<dbReference type="InterPro" id="IPR002078">
    <property type="entry name" value="Sigma_54_int"/>
</dbReference>
<dbReference type="InterPro" id="IPR058031">
    <property type="entry name" value="AAA_lid_NorR"/>
</dbReference>
<dbReference type="SUPFAM" id="SSF55785">
    <property type="entry name" value="PYP-like sensor domain (PAS domain)"/>
    <property type="match status" value="1"/>
</dbReference>
<reference evidence="8 9" key="1">
    <citation type="submission" date="2010-11" db="EMBL/GenBank/DDBJ databases">
        <title>Complete sequence of Halanaerobium sp. sapolanicus.</title>
        <authorList>
            <consortium name="US DOE Joint Genome Institute"/>
            <person name="Lucas S."/>
            <person name="Copeland A."/>
            <person name="Lapidus A."/>
            <person name="Cheng J.-F."/>
            <person name="Bruce D."/>
            <person name="Goodwin L."/>
            <person name="Pitluck S."/>
            <person name="Davenport K."/>
            <person name="Detter J.C."/>
            <person name="Han C."/>
            <person name="Tapia R."/>
            <person name="Land M."/>
            <person name="Hauser L."/>
            <person name="Jeffries C."/>
            <person name="Kyrpides N."/>
            <person name="Ivanova N."/>
            <person name="Mikhailova N."/>
            <person name="Begemann M.B."/>
            <person name="Mormile M.R."/>
            <person name="Wall J.D."/>
            <person name="Elias D.A."/>
            <person name="Woyke T."/>
        </authorList>
    </citation>
    <scope>NUCLEOTIDE SEQUENCE [LARGE SCALE GENOMIC DNA]</scope>
    <source>
        <strain evidence="9">sapolanicus</strain>
    </source>
</reference>
<dbReference type="Pfam" id="PF02954">
    <property type="entry name" value="HTH_8"/>
    <property type="match status" value="1"/>
</dbReference>
<dbReference type="NCBIfam" id="TIGR00229">
    <property type="entry name" value="sensory_box"/>
    <property type="match status" value="1"/>
</dbReference>
<dbReference type="InterPro" id="IPR009057">
    <property type="entry name" value="Homeodomain-like_sf"/>
</dbReference>
<dbReference type="SMART" id="SM00382">
    <property type="entry name" value="AAA"/>
    <property type="match status" value="1"/>
</dbReference>
<keyword evidence="2" id="KW-0067">ATP-binding</keyword>
<keyword evidence="1" id="KW-0547">Nucleotide-binding</keyword>
<reference evidence="8 9" key="2">
    <citation type="journal article" date="2011" name="J. Bacteriol.">
        <title>Complete Genome Sequence of the Haloalkaliphilic, Hydrogen Producing Halanaerobium hydrogenoformans.</title>
        <authorList>
            <person name="Brown S.D."/>
            <person name="Begemann M.B."/>
            <person name="Mormile M.R."/>
            <person name="Wall J.D."/>
            <person name="Han C.S."/>
            <person name="Goodwin L.A."/>
            <person name="Pitluck S."/>
            <person name="Land M.L."/>
            <person name="Hauser L.J."/>
            <person name="Elias D.A."/>
        </authorList>
    </citation>
    <scope>NUCLEOTIDE SEQUENCE [LARGE SCALE GENOMIC DNA]</scope>
    <source>
        <strain evidence="9">sapolanicus</strain>
    </source>
</reference>
<evidence type="ECO:0000256" key="4">
    <source>
        <dbReference type="ARBA" id="ARBA00023125"/>
    </source>
</evidence>
<evidence type="ECO:0000256" key="3">
    <source>
        <dbReference type="ARBA" id="ARBA00023015"/>
    </source>
</evidence>
<dbReference type="InterPro" id="IPR002197">
    <property type="entry name" value="HTH_Fis"/>
</dbReference>
<dbReference type="PANTHER" id="PTHR32071:SF57">
    <property type="entry name" value="C4-DICARBOXYLATE TRANSPORT TRANSCRIPTIONAL REGULATORY PROTEIN DCTD"/>
    <property type="match status" value="1"/>
</dbReference>
<keyword evidence="3" id="KW-0805">Transcription regulation</keyword>
<evidence type="ECO:0000256" key="1">
    <source>
        <dbReference type="ARBA" id="ARBA00022741"/>
    </source>
</evidence>
<dbReference type="EMBL" id="CP002304">
    <property type="protein sequence ID" value="ADQ14364.1"/>
    <property type="molecule type" value="Genomic_DNA"/>
</dbReference>
<dbReference type="Pfam" id="PF13426">
    <property type="entry name" value="PAS_9"/>
    <property type="match status" value="1"/>
</dbReference>
<accession>E4RPZ7</accession>
<dbReference type="Pfam" id="PF01590">
    <property type="entry name" value="GAF"/>
    <property type="match status" value="1"/>
</dbReference>
<dbReference type="PANTHER" id="PTHR32071">
    <property type="entry name" value="TRANSCRIPTIONAL REGULATORY PROTEIN"/>
    <property type="match status" value="1"/>
</dbReference>
<evidence type="ECO:0000313" key="9">
    <source>
        <dbReference type="Proteomes" id="UP000007434"/>
    </source>
</evidence>
<dbReference type="CDD" id="cd00009">
    <property type="entry name" value="AAA"/>
    <property type="match status" value="1"/>
</dbReference>